<keyword evidence="1" id="KW-0472">Membrane</keyword>
<keyword evidence="3" id="KW-1185">Reference proteome</keyword>
<dbReference type="Proteomes" id="UP001384579">
    <property type="component" value="Unassembled WGS sequence"/>
</dbReference>
<evidence type="ECO:0000256" key="1">
    <source>
        <dbReference type="SAM" id="Phobius"/>
    </source>
</evidence>
<feature type="non-terminal residue" evidence="2">
    <location>
        <position position="114"/>
    </location>
</feature>
<keyword evidence="1" id="KW-0812">Transmembrane</keyword>
<accession>A0ABU8YWY4</accession>
<protein>
    <submittedName>
        <fullName evidence="2">Uncharacterized protein</fullName>
    </submittedName>
</protein>
<gene>
    <name evidence="2" type="ORF">WMG39_29660</name>
</gene>
<reference evidence="2 3" key="1">
    <citation type="journal article" date="2020" name="Harmful Algae">
        <title>Molecular and morphological characterization of a novel dihydroanatoxin-a producing Microcoleus species (cyanobacteria) from the Russian River, California, USA.</title>
        <authorList>
            <person name="Conklin K.Y."/>
            <person name="Stancheva R."/>
            <person name="Otten T.G."/>
            <person name="Fadness R."/>
            <person name="Boyer G.L."/>
            <person name="Read B."/>
            <person name="Zhang X."/>
            <person name="Sheath R.G."/>
        </authorList>
    </citation>
    <scope>NUCLEOTIDE SEQUENCE [LARGE SCALE GENOMIC DNA]</scope>
    <source>
        <strain evidence="2 3">PTRS2</strain>
    </source>
</reference>
<dbReference type="EMBL" id="JBBLXS010000867">
    <property type="protein sequence ID" value="MEK0188982.1"/>
    <property type="molecule type" value="Genomic_DNA"/>
</dbReference>
<proteinExistence type="predicted"/>
<dbReference type="RefSeq" id="WP_340542333.1">
    <property type="nucleotide sequence ID" value="NZ_JBBLXS010000867.1"/>
</dbReference>
<sequence>MKSKSVTQITGIPGQLVGAVPVRTSGTGTLKIVGDTLQGNFTSFFGLEIKEIVIPIQNVKAVEIGEGCTWWLLGLGILTLGFFFIGIIFIVLAFVVKQRYIAIYTSSNNLILFC</sequence>
<keyword evidence="1" id="KW-1133">Transmembrane helix</keyword>
<name>A0ABU8YWY4_9CYAN</name>
<organism evidence="2 3">
    <name type="scientific">Microcoleus anatoxicus PTRS2</name>
    <dbReference type="NCBI Taxonomy" id="2705321"/>
    <lineage>
        <taxon>Bacteria</taxon>
        <taxon>Bacillati</taxon>
        <taxon>Cyanobacteriota</taxon>
        <taxon>Cyanophyceae</taxon>
        <taxon>Oscillatoriophycideae</taxon>
        <taxon>Oscillatoriales</taxon>
        <taxon>Microcoleaceae</taxon>
        <taxon>Microcoleus</taxon>
        <taxon>Microcoleus anatoxicus</taxon>
    </lineage>
</organism>
<feature type="transmembrane region" description="Helical" evidence="1">
    <location>
        <begin position="70"/>
        <end position="96"/>
    </location>
</feature>
<evidence type="ECO:0000313" key="2">
    <source>
        <dbReference type="EMBL" id="MEK0188982.1"/>
    </source>
</evidence>
<evidence type="ECO:0000313" key="3">
    <source>
        <dbReference type="Proteomes" id="UP001384579"/>
    </source>
</evidence>
<comment type="caution">
    <text evidence="2">The sequence shown here is derived from an EMBL/GenBank/DDBJ whole genome shotgun (WGS) entry which is preliminary data.</text>
</comment>